<proteinExistence type="predicted"/>
<dbReference type="AlphaFoldDB" id="A0A4S1DRF9"/>
<dbReference type="GO" id="GO:0016747">
    <property type="term" value="F:acyltransferase activity, transferring groups other than amino-acyl groups"/>
    <property type="evidence" value="ECO:0007669"/>
    <property type="project" value="InterPro"/>
</dbReference>
<dbReference type="InterPro" id="IPR016181">
    <property type="entry name" value="Acyl_CoA_acyltransferase"/>
</dbReference>
<dbReference type="Proteomes" id="UP000307602">
    <property type="component" value="Unassembled WGS sequence"/>
</dbReference>
<dbReference type="SUPFAM" id="SSF55729">
    <property type="entry name" value="Acyl-CoA N-acyltransferases (Nat)"/>
    <property type="match status" value="1"/>
</dbReference>
<feature type="domain" description="N-acetyltransferase" evidence="1">
    <location>
        <begin position="3"/>
        <end position="164"/>
    </location>
</feature>
<dbReference type="CDD" id="cd04301">
    <property type="entry name" value="NAT_SF"/>
    <property type="match status" value="1"/>
</dbReference>
<name>A0A4S1DRF9_9FLAO</name>
<evidence type="ECO:0000313" key="2">
    <source>
        <dbReference type="EMBL" id="TGV00285.1"/>
    </source>
</evidence>
<dbReference type="InterPro" id="IPR051556">
    <property type="entry name" value="N-term/lysine_N-AcTrnsfr"/>
</dbReference>
<dbReference type="OrthoDB" id="9800604at2"/>
<keyword evidence="3" id="KW-1185">Reference proteome</keyword>
<dbReference type="PANTHER" id="PTHR42919">
    <property type="entry name" value="N-ALPHA-ACETYLTRANSFERASE"/>
    <property type="match status" value="1"/>
</dbReference>
<gene>
    <name evidence="2" type="ORF">EM932_20290</name>
</gene>
<dbReference type="EMBL" id="SRSO01000049">
    <property type="protein sequence ID" value="TGV00285.1"/>
    <property type="molecule type" value="Genomic_DNA"/>
</dbReference>
<accession>A0A4S1DRF9</accession>
<evidence type="ECO:0000313" key="3">
    <source>
        <dbReference type="Proteomes" id="UP000307602"/>
    </source>
</evidence>
<dbReference type="Pfam" id="PF00583">
    <property type="entry name" value="Acetyltransf_1"/>
    <property type="match status" value="1"/>
</dbReference>
<dbReference type="RefSeq" id="WP_135879039.1">
    <property type="nucleotide sequence ID" value="NZ_SRSO01000049.1"/>
</dbReference>
<dbReference type="PROSITE" id="PS51186">
    <property type="entry name" value="GNAT"/>
    <property type="match status" value="1"/>
</dbReference>
<comment type="caution">
    <text evidence="2">The sequence shown here is derived from an EMBL/GenBank/DDBJ whole genome shotgun (WGS) entry which is preliminary data.</text>
</comment>
<sequence>MTEIIIADTKNHFLQIEKLANIIWREHYIPIVGKPQIDYMLDKYQSAGAIERQVAEGFEYFLMVYEETPVGYISVKKEDESLFLSKIYVLSSHRGKKIGKKAMLFIEAKAKDYQLKNIRLTVNINNTNAIKAYEKLGFINVGPLVTDIGNGFVMDDYQMAKTVV</sequence>
<protein>
    <submittedName>
        <fullName evidence="2">GNAT family N-acetyltransferase</fullName>
    </submittedName>
</protein>
<evidence type="ECO:0000259" key="1">
    <source>
        <dbReference type="PROSITE" id="PS51186"/>
    </source>
</evidence>
<dbReference type="PANTHER" id="PTHR42919:SF40">
    <property type="entry name" value="FAMILY ACETYLTRANSFERASE, PUTATIVE-RELATED"/>
    <property type="match status" value="1"/>
</dbReference>
<organism evidence="2 3">
    <name type="scientific">Flavivirga rizhaonensis</name>
    <dbReference type="NCBI Taxonomy" id="2559571"/>
    <lineage>
        <taxon>Bacteria</taxon>
        <taxon>Pseudomonadati</taxon>
        <taxon>Bacteroidota</taxon>
        <taxon>Flavobacteriia</taxon>
        <taxon>Flavobacteriales</taxon>
        <taxon>Flavobacteriaceae</taxon>
        <taxon>Flavivirga</taxon>
    </lineage>
</organism>
<keyword evidence="2" id="KW-0808">Transferase</keyword>
<reference evidence="2 3" key="1">
    <citation type="submission" date="2019-04" db="EMBL/GenBank/DDBJ databases">
        <authorList>
            <person name="Liu A."/>
        </authorList>
    </citation>
    <scope>NUCLEOTIDE SEQUENCE [LARGE SCALE GENOMIC DNA]</scope>
    <source>
        <strain evidence="2 3">RZ03</strain>
    </source>
</reference>
<dbReference type="InterPro" id="IPR000182">
    <property type="entry name" value="GNAT_dom"/>
</dbReference>
<dbReference type="Gene3D" id="3.40.630.30">
    <property type="match status" value="1"/>
</dbReference>